<dbReference type="GO" id="GO:0004523">
    <property type="term" value="F:RNA-DNA hybrid ribonuclease activity"/>
    <property type="evidence" value="ECO:0007669"/>
    <property type="project" value="InterPro"/>
</dbReference>
<keyword evidence="3" id="KW-1185">Reference proteome</keyword>
<dbReference type="EMBL" id="JACBKZ010000009">
    <property type="protein sequence ID" value="KAF5943137.1"/>
    <property type="molecule type" value="Genomic_DNA"/>
</dbReference>
<organism evidence="2 3">
    <name type="scientific">Camellia sinensis</name>
    <name type="common">Tea plant</name>
    <name type="synonym">Thea sinensis</name>
    <dbReference type="NCBI Taxonomy" id="4442"/>
    <lineage>
        <taxon>Eukaryota</taxon>
        <taxon>Viridiplantae</taxon>
        <taxon>Streptophyta</taxon>
        <taxon>Embryophyta</taxon>
        <taxon>Tracheophyta</taxon>
        <taxon>Spermatophyta</taxon>
        <taxon>Magnoliopsida</taxon>
        <taxon>eudicotyledons</taxon>
        <taxon>Gunneridae</taxon>
        <taxon>Pentapetalae</taxon>
        <taxon>asterids</taxon>
        <taxon>Ericales</taxon>
        <taxon>Theaceae</taxon>
        <taxon>Camellia</taxon>
    </lineage>
</organism>
<dbReference type="CDD" id="cd06222">
    <property type="entry name" value="RNase_H_like"/>
    <property type="match status" value="1"/>
</dbReference>
<dbReference type="Pfam" id="PF13456">
    <property type="entry name" value="RVT_3"/>
    <property type="match status" value="1"/>
</dbReference>
<dbReference type="SUPFAM" id="SSF53098">
    <property type="entry name" value="Ribonuclease H-like"/>
    <property type="match status" value="1"/>
</dbReference>
<dbReference type="AlphaFoldDB" id="A0A7J7GRR3"/>
<dbReference type="Gene3D" id="3.30.420.10">
    <property type="entry name" value="Ribonuclease H-like superfamily/Ribonuclease H"/>
    <property type="match status" value="1"/>
</dbReference>
<dbReference type="InterPro" id="IPR012337">
    <property type="entry name" value="RNaseH-like_sf"/>
</dbReference>
<reference evidence="3" key="1">
    <citation type="journal article" date="2020" name="Nat. Commun.">
        <title>Genome assembly of wild tea tree DASZ reveals pedigree and selection history of tea varieties.</title>
        <authorList>
            <person name="Zhang W."/>
            <person name="Zhang Y."/>
            <person name="Qiu H."/>
            <person name="Guo Y."/>
            <person name="Wan H."/>
            <person name="Zhang X."/>
            <person name="Scossa F."/>
            <person name="Alseekh S."/>
            <person name="Zhang Q."/>
            <person name="Wang P."/>
            <person name="Xu L."/>
            <person name="Schmidt M.H."/>
            <person name="Jia X."/>
            <person name="Li D."/>
            <person name="Zhu A."/>
            <person name="Guo F."/>
            <person name="Chen W."/>
            <person name="Ni D."/>
            <person name="Usadel B."/>
            <person name="Fernie A.R."/>
            <person name="Wen W."/>
        </authorList>
    </citation>
    <scope>NUCLEOTIDE SEQUENCE [LARGE SCALE GENOMIC DNA]</scope>
    <source>
        <strain evidence="3">cv. G240</strain>
    </source>
</reference>
<dbReference type="GO" id="GO:0003676">
    <property type="term" value="F:nucleic acid binding"/>
    <property type="evidence" value="ECO:0007669"/>
    <property type="project" value="InterPro"/>
</dbReference>
<dbReference type="PANTHER" id="PTHR47074:SF11">
    <property type="entry name" value="REVERSE TRANSCRIPTASE-LIKE PROTEIN"/>
    <property type="match status" value="1"/>
</dbReference>
<dbReference type="InterPro" id="IPR002156">
    <property type="entry name" value="RNaseH_domain"/>
</dbReference>
<dbReference type="InterPro" id="IPR036397">
    <property type="entry name" value="RNaseH_sf"/>
</dbReference>
<comment type="caution">
    <text evidence="2">The sequence shown here is derived from an EMBL/GenBank/DDBJ whole genome shotgun (WGS) entry which is preliminary data.</text>
</comment>
<proteinExistence type="predicted"/>
<sequence>MVDELWWHEDGSASIAWICYRDDGESMAQRAQQMHLASPFATEVMACHQAIQWAKEQNLCKVSIWTDSQLLVDVLCNRVSPFCSSITIIADIKLVSKFFDYLCICKVKQQDVKPTHDLARSVNNFPT</sequence>
<evidence type="ECO:0000313" key="3">
    <source>
        <dbReference type="Proteomes" id="UP000593564"/>
    </source>
</evidence>
<protein>
    <recommendedName>
        <fullName evidence="1">RNase H type-1 domain-containing protein</fullName>
    </recommendedName>
</protein>
<reference evidence="2 3" key="2">
    <citation type="submission" date="2020-07" db="EMBL/GenBank/DDBJ databases">
        <title>Genome assembly of wild tea tree DASZ reveals pedigree and selection history of tea varieties.</title>
        <authorList>
            <person name="Zhang W."/>
        </authorList>
    </citation>
    <scope>NUCLEOTIDE SEQUENCE [LARGE SCALE GENOMIC DNA]</scope>
    <source>
        <strain evidence="3">cv. G240</strain>
        <tissue evidence="2">Leaf</tissue>
    </source>
</reference>
<evidence type="ECO:0000259" key="1">
    <source>
        <dbReference type="Pfam" id="PF13456"/>
    </source>
</evidence>
<evidence type="ECO:0000313" key="2">
    <source>
        <dbReference type="EMBL" id="KAF5943137.1"/>
    </source>
</evidence>
<accession>A0A7J7GRR3</accession>
<dbReference type="InterPro" id="IPR052929">
    <property type="entry name" value="RNase_H-like_EbsB-rel"/>
</dbReference>
<name>A0A7J7GRR3_CAMSI</name>
<dbReference type="Proteomes" id="UP000593564">
    <property type="component" value="Unassembled WGS sequence"/>
</dbReference>
<feature type="domain" description="RNase H type-1" evidence="1">
    <location>
        <begin position="7"/>
        <end position="121"/>
    </location>
</feature>
<dbReference type="PANTHER" id="PTHR47074">
    <property type="entry name" value="BNAC02G40300D PROTEIN"/>
    <property type="match status" value="1"/>
</dbReference>
<dbReference type="InterPro" id="IPR044730">
    <property type="entry name" value="RNase_H-like_dom_plant"/>
</dbReference>
<gene>
    <name evidence="2" type="ORF">HYC85_020779</name>
</gene>